<evidence type="ECO:0000259" key="2">
    <source>
        <dbReference type="Pfam" id="PF00534"/>
    </source>
</evidence>
<protein>
    <submittedName>
        <fullName evidence="4">Glycosyltransferase family 1 protein</fullName>
    </submittedName>
</protein>
<dbReference type="Pfam" id="PF13439">
    <property type="entry name" value="Glyco_transf_4"/>
    <property type="match status" value="1"/>
</dbReference>
<organism evidence="4">
    <name type="scientific">Thermorudis peleae</name>
    <dbReference type="NCBI Taxonomy" id="1382356"/>
    <lineage>
        <taxon>Bacteria</taxon>
        <taxon>Pseudomonadati</taxon>
        <taxon>Thermomicrobiota</taxon>
        <taxon>Thermomicrobia</taxon>
        <taxon>Thermomicrobia incertae sedis</taxon>
        <taxon>Thermorudis</taxon>
    </lineage>
</organism>
<feature type="domain" description="Glycosyl transferase family 1" evidence="2">
    <location>
        <begin position="190"/>
        <end position="346"/>
    </location>
</feature>
<reference evidence="4" key="1">
    <citation type="journal article" date="2020" name="mSystems">
        <title>Genome- and Community-Level Interaction Insights into Carbon Utilization and Element Cycling Functions of Hydrothermarchaeota in Hydrothermal Sediment.</title>
        <authorList>
            <person name="Zhou Z."/>
            <person name="Liu Y."/>
            <person name="Xu W."/>
            <person name="Pan J."/>
            <person name="Luo Z.H."/>
            <person name="Li M."/>
        </authorList>
    </citation>
    <scope>NUCLEOTIDE SEQUENCE [LARGE SCALE GENOMIC DNA]</scope>
    <source>
        <strain evidence="4">SpSt-210</strain>
    </source>
</reference>
<dbReference type="PANTHER" id="PTHR46401">
    <property type="entry name" value="GLYCOSYLTRANSFERASE WBBK-RELATED"/>
    <property type="match status" value="1"/>
</dbReference>
<dbReference type="Gene3D" id="3.40.50.2000">
    <property type="entry name" value="Glycogen Phosphorylase B"/>
    <property type="match status" value="2"/>
</dbReference>
<keyword evidence="1 4" id="KW-0808">Transferase</keyword>
<dbReference type="SUPFAM" id="SSF53756">
    <property type="entry name" value="UDP-Glycosyltransferase/glycogen phosphorylase"/>
    <property type="match status" value="1"/>
</dbReference>
<dbReference type="GO" id="GO:0016757">
    <property type="term" value="F:glycosyltransferase activity"/>
    <property type="evidence" value="ECO:0007669"/>
    <property type="project" value="InterPro"/>
</dbReference>
<name>A0A831TI00_9BACT</name>
<feature type="domain" description="Glycosyltransferase subfamily 4-like N-terminal" evidence="3">
    <location>
        <begin position="56"/>
        <end position="167"/>
    </location>
</feature>
<proteinExistence type="predicted"/>
<dbReference type="GO" id="GO:0009103">
    <property type="term" value="P:lipopolysaccharide biosynthetic process"/>
    <property type="evidence" value="ECO:0007669"/>
    <property type="project" value="TreeGrafter"/>
</dbReference>
<dbReference type="InterPro" id="IPR001296">
    <property type="entry name" value="Glyco_trans_1"/>
</dbReference>
<dbReference type="CDD" id="cd03809">
    <property type="entry name" value="GT4_MtfB-like"/>
    <property type="match status" value="1"/>
</dbReference>
<evidence type="ECO:0000256" key="1">
    <source>
        <dbReference type="ARBA" id="ARBA00022679"/>
    </source>
</evidence>
<dbReference type="PANTHER" id="PTHR46401:SF2">
    <property type="entry name" value="GLYCOSYLTRANSFERASE WBBK-RELATED"/>
    <property type="match status" value="1"/>
</dbReference>
<dbReference type="AlphaFoldDB" id="A0A831TI00"/>
<dbReference type="InterPro" id="IPR028098">
    <property type="entry name" value="Glyco_trans_4-like_N"/>
</dbReference>
<evidence type="ECO:0000313" key="4">
    <source>
        <dbReference type="EMBL" id="HEG92345.1"/>
    </source>
</evidence>
<comment type="caution">
    <text evidence="4">The sequence shown here is derived from an EMBL/GenBank/DDBJ whole genome shotgun (WGS) entry which is preliminary data.</text>
</comment>
<evidence type="ECO:0000259" key="3">
    <source>
        <dbReference type="Pfam" id="PF13439"/>
    </source>
</evidence>
<sequence>MEHALTIALDGAFSREPLTGSGQYTLGLWNQFSAGDACCRVVLLLPGPDCAGPPKPFRTGKLAKLWWEQRGVVEAARATNATLLHVPYFAGPLRSPLPLVVTVHDVIPFLFPAYRASLAMRLYLRLVSRVARWAHAVITDSEHSKRDIVRVLGIPPERIVAIPLAADRRFRPAADPGRLAELRQRFGLPGPVIFNVGGLDARKNLPALVEAFALAMPELDTDTRLVIAGRPHAENPRLYPPLEPVVRRFGLERHVVLTGAVSEEDKLGLYQLADLYVYPSLYEGFGLSPLEAMACGTPVVAANRSSLPEVVGEGGLLVEPDPRELAAAIRRVLLDDRLRQELARRALDQAARFSWERTARETLAVYYQVWGSHAEDRRAGGR</sequence>
<gene>
    <name evidence="4" type="ORF">ENP34_13065</name>
</gene>
<dbReference type="Pfam" id="PF00534">
    <property type="entry name" value="Glycos_transf_1"/>
    <property type="match status" value="1"/>
</dbReference>
<dbReference type="EMBL" id="DSIY01000303">
    <property type="protein sequence ID" value="HEG92345.1"/>
    <property type="molecule type" value="Genomic_DNA"/>
</dbReference>
<accession>A0A831TI00</accession>